<proteinExistence type="inferred from homology"/>
<dbReference type="SMR" id="A0A4D6GVY3"/>
<dbReference type="InterPro" id="IPR009430">
    <property type="entry name" value="GvpL/GvpF"/>
</dbReference>
<name>A0A4D6GVY3_HALS9</name>
<reference evidence="4" key="3">
    <citation type="journal article" name="MicrobiologyOpen">
        <title>Whole-genome comparison between the type strain of Halobacterium salinarum (DSM 3754(T)) and the laboratory strains R1 and NRC-1.</title>
        <authorList>
            <person name="Pfeiffer F."/>
            <person name="Losensky G."/>
            <person name="Marchfelder A."/>
            <person name="Habermann B."/>
            <person name="Dyall-Smith M."/>
        </authorList>
    </citation>
    <scope>NUCLEOTIDE SEQUENCE</scope>
    <source>
        <strain evidence="4">91-R6</strain>
    </source>
</reference>
<evidence type="ECO:0000313" key="7">
    <source>
        <dbReference type="Proteomes" id="UP000323075"/>
    </source>
</evidence>
<evidence type="ECO:0000313" key="5">
    <source>
        <dbReference type="EMBL" id="TYO75001.1"/>
    </source>
</evidence>
<evidence type="ECO:0000313" key="4">
    <source>
        <dbReference type="EMBL" id="QCC46020.1"/>
    </source>
</evidence>
<dbReference type="GeneID" id="68695196"/>
<keyword evidence="1" id="KW-0304">Gas vesicle</keyword>
<dbReference type="RefSeq" id="WP_010904105.1">
    <property type="nucleotide sequence ID" value="NZ_VRYN01000008.1"/>
</dbReference>
<keyword evidence="4" id="KW-0614">Plasmid</keyword>
<dbReference type="Pfam" id="PF06386">
    <property type="entry name" value="GvpL_GvpF"/>
    <property type="match status" value="2"/>
</dbReference>
<evidence type="ECO:0000313" key="6">
    <source>
        <dbReference type="Proteomes" id="UP000296216"/>
    </source>
</evidence>
<dbReference type="AlphaFoldDB" id="A0A4D6GVY3"/>
<geneLocation type="plasmid" evidence="6">
    <name>phsal1</name>
</geneLocation>
<gene>
    <name evidence="4" type="primary">gvpF</name>
    <name evidence="5" type="ORF">APQ99_02131</name>
    <name evidence="4" type="ORF">HBSAL_12200</name>
</gene>
<reference evidence="4 6" key="1">
    <citation type="journal article" date="2019" name="Microbiol. Resour. Announc.">
        <title>The Genome Sequence of the Halobacterium salinarum Type Strain Is Closely Related to That of Laboratory Strains NRC-1 and R1.</title>
        <authorList>
            <person name="Pfeiffer F."/>
            <person name="Marchfelder A."/>
            <person name="Habermann B."/>
            <person name="Dyall-Smith M.L."/>
        </authorList>
    </citation>
    <scope>NUCLEOTIDE SEQUENCE [LARGE SCALE GENOMIC DNA]</scope>
    <source>
        <strain evidence="4">91-R6</strain>
        <strain evidence="6">ATCC 33171 / DSM 3754 / JCM 8978 / NBRC 102687 / NCIMB 764 / 91-R6</strain>
        <plasmid evidence="6">phsal1</plasmid>
    </source>
</reference>
<dbReference type="PANTHER" id="PTHR36852">
    <property type="entry name" value="PROTEIN GVPL 2"/>
    <property type="match status" value="1"/>
</dbReference>
<dbReference type="PANTHER" id="PTHR36852:SF1">
    <property type="entry name" value="PROTEIN GVPL 2"/>
    <property type="match status" value="1"/>
</dbReference>
<dbReference type="Proteomes" id="UP000323075">
    <property type="component" value="Unassembled WGS sequence"/>
</dbReference>
<dbReference type="GO" id="GO:0031411">
    <property type="term" value="C:gas vesicle"/>
    <property type="evidence" value="ECO:0007669"/>
    <property type="project" value="UniProtKB-SubCell"/>
</dbReference>
<geneLocation type="plasmid" evidence="4">
    <name>pHSAL1</name>
</geneLocation>
<accession>A0A4D6GVY3</accession>
<organism evidence="4 6">
    <name type="scientific">Halobacterium salinarum (strain ATCC 33171 / DSM 3754 / JCM 8978 / NBRC 102687 / NCIMB 764 / 91-R6)</name>
    <dbReference type="NCBI Taxonomy" id="2597657"/>
    <lineage>
        <taxon>Archaea</taxon>
        <taxon>Methanobacteriati</taxon>
        <taxon>Methanobacteriota</taxon>
        <taxon>Stenosarchaea group</taxon>
        <taxon>Halobacteria</taxon>
        <taxon>Halobacteriales</taxon>
        <taxon>Halobacteriaceae</taxon>
        <taxon>Halobacterium</taxon>
    </lineage>
</organism>
<dbReference type="EMBL" id="VRYN01000008">
    <property type="protein sequence ID" value="TYO75001.1"/>
    <property type="molecule type" value="Genomic_DNA"/>
</dbReference>
<protein>
    <submittedName>
        <fullName evidence="5">Gas vesicle synthesis protein GvpL/GvpF</fullName>
    </submittedName>
    <submittedName>
        <fullName evidence="4">Gas-vesicle-associated protein GvpF</fullName>
    </submittedName>
</protein>
<evidence type="ECO:0000256" key="1">
    <source>
        <dbReference type="ARBA" id="ARBA00022987"/>
    </source>
</evidence>
<dbReference type="EMBL" id="CP038632">
    <property type="protein sequence ID" value="QCC46020.1"/>
    <property type="molecule type" value="Genomic_DNA"/>
</dbReference>
<evidence type="ECO:0000256" key="2">
    <source>
        <dbReference type="ARBA" id="ARBA00035108"/>
    </source>
</evidence>
<evidence type="ECO:0000256" key="3">
    <source>
        <dbReference type="ARBA" id="ARBA00035643"/>
    </source>
</evidence>
<dbReference type="Proteomes" id="UP000296216">
    <property type="component" value="Plasmid pHSAL1"/>
</dbReference>
<reference evidence="5 7" key="2">
    <citation type="submission" date="2019-07" db="EMBL/GenBank/DDBJ databases">
        <title>Genomic Encyclopedia of Archaeal and Bacterial Type Strains, Phase II (KMG-II): from individual species to whole genera.</title>
        <authorList>
            <person name="Goeker M."/>
        </authorList>
    </citation>
    <scope>NUCLEOTIDE SEQUENCE [LARGE SCALE GENOMIC DNA]</scope>
    <source>
        <strain evidence="5 7">DSM 3754</strain>
    </source>
</reference>
<comment type="similarity">
    <text evidence="3">Belongs to the gas vesicle GvpF/GvpL family.</text>
</comment>
<comment type="subcellular location">
    <subcellularLocation>
        <location evidence="2">Gas vesicle</location>
    </subcellularLocation>
</comment>
<dbReference type="GO" id="GO:0031412">
    <property type="term" value="P:gas vesicle organization"/>
    <property type="evidence" value="ECO:0007669"/>
    <property type="project" value="InterPro"/>
</dbReference>
<sequence>MSESHLYTYGIIDDNESLALNVDGVAGATRAYTVSYRSLSAVVSDIETTDPERTDAAVEAHNTVLQAVLEHDATRAVVPMSFGMAFKNARTLKGVLRGARRALRSTLTEIAGTVELGVKVLAPGDDTAVDTAAVRSDVTARLSALSVGETENDCFTDRLIINKSYLVEHDTRDAFDAAIDEIDAAHDDLTVRYTGPWPPYNFVDIHIGAEQAQQGGR</sequence>